<gene>
    <name evidence="1" type="ORF">HIO71_13535</name>
</gene>
<protein>
    <submittedName>
        <fullName evidence="1">Uncharacterized protein</fullName>
    </submittedName>
</protein>
<dbReference type="RefSeq" id="WP_169321884.1">
    <property type="nucleotide sequence ID" value="NZ_JABCJF010000007.1"/>
</dbReference>
<dbReference type="Proteomes" id="UP000548067">
    <property type="component" value="Unassembled WGS sequence"/>
</dbReference>
<evidence type="ECO:0000313" key="1">
    <source>
        <dbReference type="EMBL" id="NMR35207.1"/>
    </source>
</evidence>
<dbReference type="AlphaFoldDB" id="A0A848N287"/>
<accession>A0A848N287</accession>
<proteinExistence type="predicted"/>
<sequence length="142" mass="16897">MNTKNIIVENIKVTYSEGLVILYQEGTKKKYNDPSVYFKNSLENSILENQPFHYFICWLQKRYMRIFEVENVPDKKDPNKISQSIFHIKNSFDKTAKVVVDWDNPISKKQIKRYEKANGNSFKNNERNLYINKIIKNIIVSK</sequence>
<name>A0A848N287_9FLAO</name>
<evidence type="ECO:0000313" key="2">
    <source>
        <dbReference type="Proteomes" id="UP000548067"/>
    </source>
</evidence>
<reference evidence="1 2" key="1">
    <citation type="submission" date="2020-04" db="EMBL/GenBank/DDBJ databases">
        <title>Genome analysis and antimicrobial resistance characteristics of Chryseobacterium aquaticum isolated from farmed salmonids.</title>
        <authorList>
            <person name="Saticioglu I.B."/>
            <person name="Duman M."/>
            <person name="Altun S."/>
        </authorList>
    </citation>
    <scope>NUCLEOTIDE SEQUENCE [LARGE SCALE GENOMIC DNA]</scope>
    <source>
        <strain evidence="1 2">C-174</strain>
    </source>
</reference>
<comment type="caution">
    <text evidence="1">The sequence shown here is derived from an EMBL/GenBank/DDBJ whole genome shotgun (WGS) entry which is preliminary data.</text>
</comment>
<dbReference type="EMBL" id="JABCJF010000007">
    <property type="protein sequence ID" value="NMR35207.1"/>
    <property type="molecule type" value="Genomic_DNA"/>
</dbReference>
<organism evidence="1 2">
    <name type="scientific">Chryseobacterium aquaticum</name>
    <dbReference type="NCBI Taxonomy" id="452084"/>
    <lineage>
        <taxon>Bacteria</taxon>
        <taxon>Pseudomonadati</taxon>
        <taxon>Bacteroidota</taxon>
        <taxon>Flavobacteriia</taxon>
        <taxon>Flavobacteriales</taxon>
        <taxon>Weeksellaceae</taxon>
        <taxon>Chryseobacterium group</taxon>
        <taxon>Chryseobacterium</taxon>
    </lineage>
</organism>